<dbReference type="EMBL" id="LT554188">
    <property type="protein sequence ID" value="SAM03454.1"/>
    <property type="molecule type" value="Genomic_DNA"/>
</dbReference>
<dbReference type="InParanoid" id="A0A168Q3K3"/>
<proteinExistence type="predicted"/>
<organism evidence="1">
    <name type="scientific">Absidia glauca</name>
    <name type="common">Pin mould</name>
    <dbReference type="NCBI Taxonomy" id="4829"/>
    <lineage>
        <taxon>Eukaryota</taxon>
        <taxon>Fungi</taxon>
        <taxon>Fungi incertae sedis</taxon>
        <taxon>Mucoromycota</taxon>
        <taxon>Mucoromycotina</taxon>
        <taxon>Mucoromycetes</taxon>
        <taxon>Mucorales</taxon>
        <taxon>Cunninghamellaceae</taxon>
        <taxon>Absidia</taxon>
    </lineage>
</organism>
<dbReference type="OrthoDB" id="5573441at2759"/>
<accession>A0A168Q3K3</accession>
<reference evidence="1" key="1">
    <citation type="submission" date="2016-04" db="EMBL/GenBank/DDBJ databases">
        <authorList>
            <person name="Evans L.H."/>
            <person name="Alamgir A."/>
            <person name="Owens N."/>
            <person name="Weber N.D."/>
            <person name="Virtaneva K."/>
            <person name="Barbian K."/>
            <person name="Babar A."/>
            <person name="Rosenke K."/>
        </authorList>
    </citation>
    <scope>NUCLEOTIDE SEQUENCE [LARGE SCALE GENOMIC DNA]</scope>
    <source>
        <strain evidence="1">CBS 101.48</strain>
    </source>
</reference>
<keyword evidence="2" id="KW-1185">Reference proteome</keyword>
<name>A0A168Q3K3_ABSGL</name>
<sequence>MSIVFTYFNDDAYGHGARVYPGKVRTEYRTPLAFRIKTGPNEFSLYDGSRPYFGQLPLILHGRFDGVGGSDRSSGKIQGFHTIHNLGLDTPTLSFSSTSHRCYYFVDAFSGIKYKWKVNWWGNGWKLVDERNNQTVASFKKASSSTTFLSNAMLQGRLTILQPGLPEHLLALILLTQKLVHNRLQTEGSKPTKNLVHALP</sequence>
<evidence type="ECO:0000313" key="1">
    <source>
        <dbReference type="EMBL" id="SAM03454.1"/>
    </source>
</evidence>
<protein>
    <submittedName>
        <fullName evidence="1">Uncharacterized protein</fullName>
    </submittedName>
</protein>
<dbReference type="AlphaFoldDB" id="A0A168Q3K3"/>
<evidence type="ECO:0000313" key="2">
    <source>
        <dbReference type="Proteomes" id="UP000078561"/>
    </source>
</evidence>
<dbReference type="Proteomes" id="UP000078561">
    <property type="component" value="Unassembled WGS sequence"/>
</dbReference>
<gene>
    <name evidence="1" type="primary">ABSGL_09292.1 scaffold 11094</name>
</gene>